<dbReference type="SUPFAM" id="SSF50978">
    <property type="entry name" value="WD40 repeat-like"/>
    <property type="match status" value="1"/>
</dbReference>
<dbReference type="SMART" id="SM00320">
    <property type="entry name" value="WD40"/>
    <property type="match status" value="2"/>
</dbReference>
<evidence type="ECO:0000259" key="7">
    <source>
        <dbReference type="Pfam" id="PF12894"/>
    </source>
</evidence>
<name>A0AAD4HAB5_9FUNG</name>
<dbReference type="Pfam" id="PF00400">
    <property type="entry name" value="WD40"/>
    <property type="match status" value="1"/>
</dbReference>
<dbReference type="InterPro" id="IPR048591">
    <property type="entry name" value="WDHD1/CFT4_hel"/>
</dbReference>
<dbReference type="PANTHER" id="PTHR19932:SF10">
    <property type="entry name" value="WD REPEAT AND HMG-BOX DNA-BINDING PROTEIN 1"/>
    <property type="match status" value="1"/>
</dbReference>
<dbReference type="Proteomes" id="UP001194580">
    <property type="component" value="Unassembled WGS sequence"/>
</dbReference>
<reference evidence="9" key="1">
    <citation type="journal article" date="2020" name="Fungal Divers.">
        <title>Resolving the Mortierellaceae phylogeny through synthesis of multi-gene phylogenetics and phylogenomics.</title>
        <authorList>
            <person name="Vandepol N."/>
            <person name="Liber J."/>
            <person name="Desiro A."/>
            <person name="Na H."/>
            <person name="Kennedy M."/>
            <person name="Barry K."/>
            <person name="Grigoriev I.V."/>
            <person name="Miller A.N."/>
            <person name="O'Donnell K."/>
            <person name="Stajich J.E."/>
            <person name="Bonito G."/>
        </authorList>
    </citation>
    <scope>NUCLEOTIDE SEQUENCE</scope>
    <source>
        <strain evidence="9">NRRL 28262</strain>
    </source>
</reference>
<dbReference type="GO" id="GO:0043596">
    <property type="term" value="C:nuclear replication fork"/>
    <property type="evidence" value="ECO:0007669"/>
    <property type="project" value="TreeGrafter"/>
</dbReference>
<accession>A0AAD4HAB5</accession>
<keyword evidence="4" id="KW-0539">Nucleus</keyword>
<keyword evidence="3" id="KW-0677">Repeat</keyword>
<dbReference type="InterPro" id="IPR015943">
    <property type="entry name" value="WD40/YVTN_repeat-like_dom_sf"/>
</dbReference>
<evidence type="ECO:0000256" key="5">
    <source>
        <dbReference type="SAM" id="MobiDB-lite"/>
    </source>
</evidence>
<dbReference type="GO" id="GO:0006281">
    <property type="term" value="P:DNA repair"/>
    <property type="evidence" value="ECO:0007669"/>
    <property type="project" value="TreeGrafter"/>
</dbReference>
<dbReference type="InterPro" id="IPR024977">
    <property type="entry name" value="Apc4-like_WD40_dom"/>
</dbReference>
<evidence type="ECO:0000256" key="3">
    <source>
        <dbReference type="ARBA" id="ARBA00022737"/>
    </source>
</evidence>
<dbReference type="Gene3D" id="2.130.10.10">
    <property type="entry name" value="YVTN repeat-like/Quinoprotein amine dehydrogenase"/>
    <property type="match status" value="1"/>
</dbReference>
<organism evidence="9 10">
    <name type="scientific">Linnemannia exigua</name>
    <dbReference type="NCBI Taxonomy" id="604196"/>
    <lineage>
        <taxon>Eukaryota</taxon>
        <taxon>Fungi</taxon>
        <taxon>Fungi incertae sedis</taxon>
        <taxon>Mucoromycota</taxon>
        <taxon>Mortierellomycotina</taxon>
        <taxon>Mortierellomycetes</taxon>
        <taxon>Mortierellales</taxon>
        <taxon>Mortierellaceae</taxon>
        <taxon>Linnemannia</taxon>
    </lineage>
</organism>
<dbReference type="Pfam" id="PF20946">
    <property type="entry name" value="Ctf4_C"/>
    <property type="match status" value="1"/>
</dbReference>
<feature type="domain" description="Anaphase-promoting complex subunit 4-like WD40" evidence="7">
    <location>
        <begin position="93"/>
        <end position="144"/>
    </location>
</feature>
<evidence type="ECO:0000313" key="9">
    <source>
        <dbReference type="EMBL" id="KAG0281700.1"/>
    </source>
</evidence>
<dbReference type="AlphaFoldDB" id="A0AAD4HAB5"/>
<keyword evidence="2" id="KW-0853">WD repeat</keyword>
<dbReference type="Pfam" id="PF12341">
    <property type="entry name" value="Mcl1_mid"/>
    <property type="match status" value="1"/>
</dbReference>
<feature type="region of interest" description="Disordered" evidence="5">
    <location>
        <begin position="833"/>
        <end position="949"/>
    </location>
</feature>
<comment type="caution">
    <text evidence="9">The sequence shown here is derived from an EMBL/GenBank/DDBJ whole genome shotgun (WGS) entry which is preliminary data.</text>
</comment>
<proteinExistence type="predicted"/>
<dbReference type="GO" id="GO:0006261">
    <property type="term" value="P:DNA-templated DNA replication"/>
    <property type="evidence" value="ECO:0007669"/>
    <property type="project" value="TreeGrafter"/>
</dbReference>
<protein>
    <recommendedName>
        <fullName evidence="11">Minichromosome loss protein Mcl1 middle region domain-containing protein</fullName>
    </recommendedName>
</protein>
<dbReference type="InterPro" id="IPR022100">
    <property type="entry name" value="WDHD1/CFT4_beta-prop_2nd"/>
</dbReference>
<feature type="compositionally biased region" description="Low complexity" evidence="5">
    <location>
        <begin position="968"/>
        <end position="980"/>
    </location>
</feature>
<dbReference type="InterPro" id="IPR036322">
    <property type="entry name" value="WD40_repeat_dom_sf"/>
</dbReference>
<feature type="region of interest" description="Disordered" evidence="5">
    <location>
        <begin position="961"/>
        <end position="988"/>
    </location>
</feature>
<evidence type="ECO:0008006" key="11">
    <source>
        <dbReference type="Google" id="ProtNLM"/>
    </source>
</evidence>
<gene>
    <name evidence="9" type="ORF">BGZ95_000040</name>
</gene>
<dbReference type="PANTHER" id="PTHR19932">
    <property type="entry name" value="WD REPEAT AND HMG-BOX DNA BINDING PROTEIN"/>
    <property type="match status" value="1"/>
</dbReference>
<dbReference type="Pfam" id="PF12894">
    <property type="entry name" value="ANAPC4_WD40"/>
    <property type="match status" value="1"/>
</dbReference>
<comment type="subcellular location">
    <subcellularLocation>
        <location evidence="1">Nucleus</location>
    </subcellularLocation>
</comment>
<dbReference type="EMBL" id="JAAAIL010000010">
    <property type="protein sequence ID" value="KAG0281700.1"/>
    <property type="molecule type" value="Genomic_DNA"/>
</dbReference>
<feature type="compositionally biased region" description="Basic and acidic residues" evidence="5">
    <location>
        <begin position="836"/>
        <end position="854"/>
    </location>
</feature>
<feature type="compositionally biased region" description="Basic and acidic residues" evidence="5">
    <location>
        <begin position="736"/>
        <end position="767"/>
    </location>
</feature>
<feature type="region of interest" description="Disordered" evidence="5">
    <location>
        <begin position="711"/>
        <end position="821"/>
    </location>
</feature>
<feature type="compositionally biased region" description="Polar residues" evidence="5">
    <location>
        <begin position="863"/>
        <end position="873"/>
    </location>
</feature>
<evidence type="ECO:0000256" key="2">
    <source>
        <dbReference type="ARBA" id="ARBA00022574"/>
    </source>
</evidence>
<sequence length="988" mass="109224">MASLEPLVRLGSDVSLEAHSPDGRFIASCGAGDFTVKIRGLDPDNSYTDRVDFDDELECLLATKNHLFAGTSSGTVKHYDIRRKEYMGAIARVDLAVRCLAVSSNGRLLAIGTEASDIKIIDMEDIEQCWSLKGHKKAINCLAFDPLGTFLIPLMVQYSENGRYLLARTDENDVWVWQYKEKEGFCSEYKHAARLMGASWRFGENSINLVDASGVLSTWNDVVDSEKGLPFGQPKPDPLEGLFDDAAVEDHTMQDEEMAPGEVTDNESLSNFVVDDENNDYINGTTNEVSAEKRATTHGVTFNSASNGRHAMQPVKILHPRFQSGSTSPVGQRRYLAFNLLGLITSVEHDGHCTVVVEFHDKVTSRGFRFSDNSRFSLAYLGTNGAIFAAPSYGETRSTVFYKTHESSLSKSEWQIYLPPGEDVTGKLHISIALTVDAAIVATSRGYVRTFSQSGIQIGIYSVGSIVAVAGLQDLAIVIYHQGEPFEGSQNLGYVLYNVGTNQRIQRGSLPVSDDTTVTWLGFSEFGAPAFYDDSGVVHILNHYRRIDQGQWVPILDTAFLETTSDNHPTYWPVGLTDETLTCIKCRSGETEPSFPKPFVTELPLKMPTLYQDTDTGVVEEEWLRQKILLGLSKDEKLASSVDRPSVSIARREIEMDKRYACQAGSAQKSLDLTAMLCNSRSVDSAVKIAHHYKLSQLTERLQKLSEIMARAEEDGRHDSDKDKDKVMADDIIDTSSRRDERVYKVSSRQEDEEMERRTFQRKDPVKANDPNTTATTNGGGSGAAASNPFKKKAGANSAGAPKGFGNVVKETDKNTLPITRRATDVFEAADYLAADEQRSRVEKEKAGRQDDIFRKRKANGAAATTSGGQKTLSMFGKQSAAGSLSASAVDAKRFKRHEEEEEGGNEDAMMVEDDFLEDNGYEDREESFPPAAQVIPETQREEDEEEELFARSIEETRGHLAKTHVESSLSPERSSSSLLAGFKFNRS</sequence>
<dbReference type="GO" id="GO:0003682">
    <property type="term" value="F:chromatin binding"/>
    <property type="evidence" value="ECO:0007669"/>
    <property type="project" value="TreeGrafter"/>
</dbReference>
<evidence type="ECO:0000259" key="6">
    <source>
        <dbReference type="Pfam" id="PF12341"/>
    </source>
</evidence>
<dbReference type="GO" id="GO:0000278">
    <property type="term" value="P:mitotic cell cycle"/>
    <property type="evidence" value="ECO:0007669"/>
    <property type="project" value="TreeGrafter"/>
</dbReference>
<evidence type="ECO:0000256" key="4">
    <source>
        <dbReference type="ARBA" id="ARBA00023242"/>
    </source>
</evidence>
<feature type="compositionally biased region" description="Acidic residues" evidence="5">
    <location>
        <begin position="900"/>
        <end position="926"/>
    </location>
</feature>
<evidence type="ECO:0000313" key="10">
    <source>
        <dbReference type="Proteomes" id="UP001194580"/>
    </source>
</evidence>
<dbReference type="InterPro" id="IPR001680">
    <property type="entry name" value="WD40_rpt"/>
</dbReference>
<feature type="domain" description="WDHD1/CFT4 second beta-propeller" evidence="6">
    <location>
        <begin position="321"/>
        <end position="608"/>
    </location>
</feature>
<evidence type="ECO:0000259" key="8">
    <source>
        <dbReference type="Pfam" id="PF20946"/>
    </source>
</evidence>
<evidence type="ECO:0000256" key="1">
    <source>
        <dbReference type="ARBA" id="ARBA00004123"/>
    </source>
</evidence>
<feature type="compositionally biased region" description="Basic and acidic residues" evidence="5">
    <location>
        <begin position="711"/>
        <end position="729"/>
    </location>
</feature>
<keyword evidence="10" id="KW-1185">Reference proteome</keyword>
<feature type="domain" description="WDHD1/CFT4 helical bundle" evidence="8">
    <location>
        <begin position="619"/>
        <end position="707"/>
    </location>
</feature>